<proteinExistence type="inferred from homology"/>
<keyword evidence="4" id="KW-0436">Ligase</keyword>
<dbReference type="CDD" id="cd01742">
    <property type="entry name" value="GATase1_GMP_Synthase"/>
    <property type="match status" value="1"/>
</dbReference>
<dbReference type="NCBIfam" id="TIGR00888">
    <property type="entry name" value="guaA_Nterm"/>
    <property type="match status" value="1"/>
</dbReference>
<dbReference type="Proteomes" id="UP001061958">
    <property type="component" value="Unassembled WGS sequence"/>
</dbReference>
<dbReference type="FunFam" id="3.30.300.10:FF:000002">
    <property type="entry name" value="GMP synthase [glutamine-hydrolyzing]"/>
    <property type="match status" value="1"/>
</dbReference>
<comment type="function">
    <text evidence="12">Catalyzes the conversion of xanthine monophosphate (XMP) to GMP in the presence of glutamine and ATP through an adenyl-XMP intermediate.</text>
</comment>
<dbReference type="NCBIfam" id="TIGR00884">
    <property type="entry name" value="guaA_Cterm"/>
    <property type="match status" value="1"/>
</dbReference>
<dbReference type="SUPFAM" id="SSF54810">
    <property type="entry name" value="GMP synthetase C-terminal dimerisation domain"/>
    <property type="match status" value="1"/>
</dbReference>
<dbReference type="HAMAP" id="MF_00344">
    <property type="entry name" value="GMP_synthase"/>
    <property type="match status" value="1"/>
</dbReference>
<evidence type="ECO:0000256" key="13">
    <source>
        <dbReference type="ARBA" id="ARBA00049404"/>
    </source>
</evidence>
<reference evidence="16" key="2">
    <citation type="submission" date="2022-01" db="EMBL/GenBank/DDBJ databases">
        <authorList>
            <person name="Hirooka S."/>
            <person name="Miyagishima S.Y."/>
        </authorList>
    </citation>
    <scope>NUCLEOTIDE SEQUENCE</scope>
    <source>
        <strain evidence="16">NBRC 102759</strain>
    </source>
</reference>
<dbReference type="PANTHER" id="PTHR11922:SF2">
    <property type="entry name" value="GMP SYNTHASE [GLUTAMINE-HYDROLYZING]"/>
    <property type="match status" value="1"/>
</dbReference>
<evidence type="ECO:0000313" key="16">
    <source>
        <dbReference type="EMBL" id="GJQ14997.1"/>
    </source>
</evidence>
<sequence>MLNSLGTSSHETVLILDFGSQYSHSIARRLRECQVHSTVLPFDRSLEEIKSLLPKGIILSGGPGSVYEHNAPHTWKQIFDLGIPILGICYGLQEIAYQLGGQVAKGTKYEYGHAMLNVVESSDLFRDVPSTFTVWMSHGDLVTELPPSFVSIAKTENCSFAAVFAKPHIYGLQFHPEVTHTEFGLQILRNFVVHICHCRCDWTMEDFVDSAIKSIKQRVGNAKVIGAVSGGVDSTVAAVLTSRAIGSQFEAVLVDNGLLRRDEASQVVHRLRDTCGVQLKYVDAASRFLQLLQGVVDPEEKRKRIGKTFIEVFEQEARSSGASFLLQGTLYPDVIESSSHLGPSVTIKTHHNVGGLPEKMNLHLLEPLRDLFKDEVRAVGILLGIPEESIYRHPFPGPGLAIRILGQVDEQRLEILRHADSIYIEELKRANLYRCISQAFAVLLPVKAVGVMGDSRSYEQVIALRAVETVDYMTAQWYALPTSVLESISSRIVNEVNGVNRVVYDITCKPPATIEWE</sequence>
<dbReference type="InterPro" id="IPR001674">
    <property type="entry name" value="GMP_synth_C"/>
</dbReference>
<dbReference type="EMBL" id="BQMJ01000063">
    <property type="protein sequence ID" value="GJQ14997.1"/>
    <property type="molecule type" value="Genomic_DNA"/>
</dbReference>
<dbReference type="NCBIfam" id="NF000848">
    <property type="entry name" value="PRK00074.1"/>
    <property type="match status" value="1"/>
</dbReference>
<keyword evidence="7 14" id="KW-0658">Purine biosynthesis</keyword>
<evidence type="ECO:0000256" key="4">
    <source>
        <dbReference type="ARBA" id="ARBA00022598"/>
    </source>
</evidence>
<dbReference type="GO" id="GO:0003921">
    <property type="term" value="F:GMP synthase activity"/>
    <property type="evidence" value="ECO:0007669"/>
    <property type="project" value="InterPro"/>
</dbReference>
<evidence type="ECO:0000313" key="17">
    <source>
        <dbReference type="Proteomes" id="UP001061958"/>
    </source>
</evidence>
<dbReference type="PRINTS" id="PR00097">
    <property type="entry name" value="ANTSNTHASEII"/>
</dbReference>
<dbReference type="FunFam" id="3.40.50.880:FF:000001">
    <property type="entry name" value="GMP synthase [glutamine-hydrolyzing]"/>
    <property type="match status" value="1"/>
</dbReference>
<accession>A0A9C7Q4H7</accession>
<keyword evidence="9" id="KW-0315">Glutamine amidotransferase</keyword>
<comment type="caution">
    <text evidence="16">The sequence shown here is derived from an EMBL/GenBank/DDBJ whole genome shotgun (WGS) entry which is preliminary data.</text>
</comment>
<evidence type="ECO:0000259" key="15">
    <source>
        <dbReference type="PROSITE" id="PS51553"/>
    </source>
</evidence>
<feature type="domain" description="GMPS ATP-PPase" evidence="15">
    <location>
        <begin position="202"/>
        <end position="392"/>
    </location>
</feature>
<evidence type="ECO:0000256" key="11">
    <source>
        <dbReference type="ARBA" id="ARBA00031356"/>
    </source>
</evidence>
<evidence type="ECO:0000256" key="10">
    <source>
        <dbReference type="ARBA" id="ARBA00030464"/>
    </source>
</evidence>
<reference evidence="16" key="1">
    <citation type="journal article" date="2022" name="Proc. Natl. Acad. Sci. U.S.A.">
        <title>Life cycle and functional genomics of the unicellular red alga Galdieria for elucidating algal and plant evolution and industrial use.</title>
        <authorList>
            <person name="Hirooka S."/>
            <person name="Itabashi T."/>
            <person name="Ichinose T.M."/>
            <person name="Onuma R."/>
            <person name="Fujiwara T."/>
            <person name="Yamashita S."/>
            <person name="Jong L.W."/>
            <person name="Tomita R."/>
            <person name="Iwane A.H."/>
            <person name="Miyagishima S.Y."/>
        </authorList>
    </citation>
    <scope>NUCLEOTIDE SEQUENCE</scope>
    <source>
        <strain evidence="16">NBRC 102759</strain>
    </source>
</reference>
<dbReference type="CDD" id="cd01997">
    <property type="entry name" value="GMP_synthase_C"/>
    <property type="match status" value="1"/>
</dbReference>
<dbReference type="FunFam" id="3.40.50.620:FF:000001">
    <property type="entry name" value="GMP synthase [glutamine-hydrolyzing]"/>
    <property type="match status" value="1"/>
</dbReference>
<keyword evidence="6 14" id="KW-0332">GMP biosynthesis</keyword>
<dbReference type="SUPFAM" id="SSF52317">
    <property type="entry name" value="Class I glutamine amidotransferase-like"/>
    <property type="match status" value="1"/>
</dbReference>
<evidence type="ECO:0000256" key="9">
    <source>
        <dbReference type="ARBA" id="ARBA00022962"/>
    </source>
</evidence>
<dbReference type="OrthoDB" id="1724632at2759"/>
<dbReference type="PROSITE" id="PS51553">
    <property type="entry name" value="GMPS_ATP_PPASE"/>
    <property type="match status" value="1"/>
</dbReference>
<dbReference type="Gene3D" id="3.40.50.880">
    <property type="match status" value="1"/>
</dbReference>
<dbReference type="PANTHER" id="PTHR11922">
    <property type="entry name" value="GMP SYNTHASE-RELATED"/>
    <property type="match status" value="1"/>
</dbReference>
<feature type="binding site" evidence="14">
    <location>
        <begin position="229"/>
        <end position="235"/>
    </location>
    <ligand>
        <name>ATP</name>
        <dbReference type="ChEBI" id="CHEBI:30616"/>
    </ligand>
</feature>
<dbReference type="PRINTS" id="PR00099">
    <property type="entry name" value="CPSGATASE"/>
</dbReference>
<dbReference type="AlphaFoldDB" id="A0A9C7Q4H7"/>
<dbReference type="SUPFAM" id="SSF52402">
    <property type="entry name" value="Adenine nucleotide alpha hydrolases-like"/>
    <property type="match status" value="1"/>
</dbReference>
<evidence type="ECO:0000256" key="1">
    <source>
        <dbReference type="ARBA" id="ARBA00005153"/>
    </source>
</evidence>
<evidence type="ECO:0000256" key="12">
    <source>
        <dbReference type="ARBA" id="ARBA00044933"/>
    </source>
</evidence>
<dbReference type="Pfam" id="PF00958">
    <property type="entry name" value="GMP_synt_C"/>
    <property type="match status" value="1"/>
</dbReference>
<dbReference type="Gene3D" id="3.40.50.620">
    <property type="entry name" value="HUPs"/>
    <property type="match status" value="1"/>
</dbReference>
<evidence type="ECO:0000256" key="8">
    <source>
        <dbReference type="ARBA" id="ARBA00022840"/>
    </source>
</evidence>
<dbReference type="Pfam" id="PF02540">
    <property type="entry name" value="NAD_synthase"/>
    <property type="match status" value="1"/>
</dbReference>
<comment type="catalytic activity">
    <reaction evidence="13">
        <text>XMP + L-glutamine + ATP + H2O = GMP + L-glutamate + AMP + diphosphate + 2 H(+)</text>
        <dbReference type="Rhea" id="RHEA:11680"/>
        <dbReference type="ChEBI" id="CHEBI:15377"/>
        <dbReference type="ChEBI" id="CHEBI:15378"/>
        <dbReference type="ChEBI" id="CHEBI:29985"/>
        <dbReference type="ChEBI" id="CHEBI:30616"/>
        <dbReference type="ChEBI" id="CHEBI:33019"/>
        <dbReference type="ChEBI" id="CHEBI:57464"/>
        <dbReference type="ChEBI" id="CHEBI:58115"/>
        <dbReference type="ChEBI" id="CHEBI:58359"/>
        <dbReference type="ChEBI" id="CHEBI:456215"/>
        <dbReference type="EC" id="6.3.5.2"/>
    </reaction>
</comment>
<evidence type="ECO:0000256" key="14">
    <source>
        <dbReference type="PROSITE-ProRule" id="PRU00886"/>
    </source>
</evidence>
<evidence type="ECO:0000256" key="3">
    <source>
        <dbReference type="ARBA" id="ARBA00021562"/>
    </source>
</evidence>
<dbReference type="InterPro" id="IPR029062">
    <property type="entry name" value="Class_I_gatase-like"/>
</dbReference>
<evidence type="ECO:0000256" key="6">
    <source>
        <dbReference type="ARBA" id="ARBA00022749"/>
    </source>
</evidence>
<dbReference type="GO" id="GO:0005524">
    <property type="term" value="F:ATP binding"/>
    <property type="evidence" value="ECO:0007669"/>
    <property type="project" value="UniProtKB-UniRule"/>
</dbReference>
<name>A0A9C7Q4H7_9RHOD</name>
<dbReference type="PRINTS" id="PR00096">
    <property type="entry name" value="GATASE"/>
</dbReference>
<protein>
    <recommendedName>
        <fullName evidence="3">GMP synthase [glutamine-hydrolyzing]</fullName>
        <ecNumber evidence="2">6.3.5.2</ecNumber>
    </recommendedName>
    <alternativeName>
        <fullName evidence="10">GMP synthetase</fullName>
    </alternativeName>
    <alternativeName>
        <fullName evidence="11">Glutamine amidotransferase</fullName>
    </alternativeName>
</protein>
<dbReference type="Pfam" id="PF00117">
    <property type="entry name" value="GATase"/>
    <property type="match status" value="1"/>
</dbReference>
<organism evidence="16 17">
    <name type="scientific">Galdieria partita</name>
    <dbReference type="NCBI Taxonomy" id="83374"/>
    <lineage>
        <taxon>Eukaryota</taxon>
        <taxon>Rhodophyta</taxon>
        <taxon>Bangiophyceae</taxon>
        <taxon>Galdieriales</taxon>
        <taxon>Galdieriaceae</taxon>
        <taxon>Galdieria</taxon>
    </lineage>
</organism>
<dbReference type="InterPro" id="IPR017926">
    <property type="entry name" value="GATASE"/>
</dbReference>
<dbReference type="InterPro" id="IPR022955">
    <property type="entry name" value="GMP_synthase"/>
</dbReference>
<dbReference type="InterPro" id="IPR004739">
    <property type="entry name" value="GMP_synth_GATase"/>
</dbReference>
<comment type="pathway">
    <text evidence="1">Purine metabolism; GMP biosynthesis; GMP from XMP (L-Gln route): step 1/1.</text>
</comment>
<gene>
    <name evidence="16" type="ORF">GpartN1_g6788.t1</name>
</gene>
<dbReference type="GO" id="GO:0005829">
    <property type="term" value="C:cytosol"/>
    <property type="evidence" value="ECO:0007669"/>
    <property type="project" value="TreeGrafter"/>
</dbReference>
<dbReference type="InterPro" id="IPR022310">
    <property type="entry name" value="NAD/GMP_synthase"/>
</dbReference>
<dbReference type="InterPro" id="IPR014729">
    <property type="entry name" value="Rossmann-like_a/b/a_fold"/>
</dbReference>
<evidence type="ECO:0000256" key="2">
    <source>
        <dbReference type="ARBA" id="ARBA00012746"/>
    </source>
</evidence>
<evidence type="ECO:0000256" key="5">
    <source>
        <dbReference type="ARBA" id="ARBA00022741"/>
    </source>
</evidence>
<dbReference type="PROSITE" id="PS51273">
    <property type="entry name" value="GATASE_TYPE_1"/>
    <property type="match status" value="1"/>
</dbReference>
<evidence type="ECO:0000256" key="7">
    <source>
        <dbReference type="ARBA" id="ARBA00022755"/>
    </source>
</evidence>
<keyword evidence="17" id="KW-1185">Reference proteome</keyword>
<dbReference type="EC" id="6.3.5.2" evidence="2"/>
<dbReference type="Gene3D" id="3.30.300.10">
    <property type="match status" value="1"/>
</dbReference>
<dbReference type="InterPro" id="IPR025777">
    <property type="entry name" value="GMPS_ATP_PPase_dom"/>
</dbReference>
<keyword evidence="8 14" id="KW-0067">ATP-binding</keyword>
<keyword evidence="5 14" id="KW-0547">Nucleotide-binding</keyword>